<dbReference type="AlphaFoldDB" id="A0AAV7V286"/>
<evidence type="ECO:0000313" key="3">
    <source>
        <dbReference type="Proteomes" id="UP001066276"/>
    </source>
</evidence>
<protein>
    <submittedName>
        <fullName evidence="2">Uncharacterized protein</fullName>
    </submittedName>
</protein>
<sequence>MKHASAGAPKHASTEALTRQRPSFSSPNVAQTRTADNHFTGTAIRSSKLAPMGFELVICGGTTRCQ</sequence>
<evidence type="ECO:0000313" key="2">
    <source>
        <dbReference type="EMBL" id="KAJ1194415.1"/>
    </source>
</evidence>
<name>A0AAV7V286_PLEWA</name>
<accession>A0AAV7V286</accession>
<keyword evidence="3" id="KW-1185">Reference proteome</keyword>
<gene>
    <name evidence="2" type="ORF">NDU88_003704</name>
</gene>
<organism evidence="2 3">
    <name type="scientific">Pleurodeles waltl</name>
    <name type="common">Iberian ribbed newt</name>
    <dbReference type="NCBI Taxonomy" id="8319"/>
    <lineage>
        <taxon>Eukaryota</taxon>
        <taxon>Metazoa</taxon>
        <taxon>Chordata</taxon>
        <taxon>Craniata</taxon>
        <taxon>Vertebrata</taxon>
        <taxon>Euteleostomi</taxon>
        <taxon>Amphibia</taxon>
        <taxon>Batrachia</taxon>
        <taxon>Caudata</taxon>
        <taxon>Salamandroidea</taxon>
        <taxon>Salamandridae</taxon>
        <taxon>Pleurodelinae</taxon>
        <taxon>Pleurodeles</taxon>
    </lineage>
</organism>
<proteinExistence type="predicted"/>
<feature type="compositionally biased region" description="Polar residues" evidence="1">
    <location>
        <begin position="15"/>
        <end position="44"/>
    </location>
</feature>
<dbReference type="Proteomes" id="UP001066276">
    <property type="component" value="Chromosome 2_2"/>
</dbReference>
<comment type="caution">
    <text evidence="2">The sequence shown here is derived from an EMBL/GenBank/DDBJ whole genome shotgun (WGS) entry which is preliminary data.</text>
</comment>
<dbReference type="EMBL" id="JANPWB010000004">
    <property type="protein sequence ID" value="KAJ1194415.1"/>
    <property type="molecule type" value="Genomic_DNA"/>
</dbReference>
<feature type="region of interest" description="Disordered" evidence="1">
    <location>
        <begin position="1"/>
        <end position="44"/>
    </location>
</feature>
<reference evidence="2" key="1">
    <citation type="journal article" date="2022" name="bioRxiv">
        <title>Sequencing and chromosome-scale assembly of the giantPleurodeles waltlgenome.</title>
        <authorList>
            <person name="Brown T."/>
            <person name="Elewa A."/>
            <person name="Iarovenko S."/>
            <person name="Subramanian E."/>
            <person name="Araus A.J."/>
            <person name="Petzold A."/>
            <person name="Susuki M."/>
            <person name="Suzuki K.-i.T."/>
            <person name="Hayashi T."/>
            <person name="Toyoda A."/>
            <person name="Oliveira C."/>
            <person name="Osipova E."/>
            <person name="Leigh N.D."/>
            <person name="Simon A."/>
            <person name="Yun M.H."/>
        </authorList>
    </citation>
    <scope>NUCLEOTIDE SEQUENCE</scope>
    <source>
        <strain evidence="2">20211129_DDA</strain>
        <tissue evidence="2">Liver</tissue>
    </source>
</reference>
<evidence type="ECO:0000256" key="1">
    <source>
        <dbReference type="SAM" id="MobiDB-lite"/>
    </source>
</evidence>